<dbReference type="GO" id="GO:0005634">
    <property type="term" value="C:nucleus"/>
    <property type="evidence" value="ECO:0007669"/>
    <property type="project" value="EnsemblFungi"/>
</dbReference>
<comment type="similarity">
    <text evidence="1">Belongs to the MYG1 family.</text>
</comment>
<dbReference type="GO" id="GO:0005737">
    <property type="term" value="C:cytoplasm"/>
    <property type="evidence" value="ECO:0007669"/>
    <property type="project" value="TreeGrafter"/>
</dbReference>
<dbReference type="Pfam" id="PF03690">
    <property type="entry name" value="MYG1_exonuc"/>
    <property type="match status" value="1"/>
</dbReference>
<dbReference type="InterPro" id="IPR003226">
    <property type="entry name" value="MYG1_exonuclease"/>
</dbReference>
<dbReference type="RefSeq" id="XP_013023970.1">
    <property type="nucleotide sequence ID" value="XM_013168516.1"/>
</dbReference>
<organism evidence="2 3">
    <name type="scientific">Schizosaccharomyces cryophilus (strain OY26 / ATCC MYA-4695 / CBS 11777 / NBRC 106824 / NRRL Y48691)</name>
    <name type="common">Fission yeast</name>
    <dbReference type="NCBI Taxonomy" id="653667"/>
    <lineage>
        <taxon>Eukaryota</taxon>
        <taxon>Fungi</taxon>
        <taxon>Dikarya</taxon>
        <taxon>Ascomycota</taxon>
        <taxon>Taphrinomycotina</taxon>
        <taxon>Schizosaccharomycetes</taxon>
        <taxon>Schizosaccharomycetales</taxon>
        <taxon>Schizosaccharomycetaceae</taxon>
        <taxon>Schizosaccharomyces</taxon>
    </lineage>
</organism>
<dbReference type="eggNOG" id="KOG2948">
    <property type="taxonomic scope" value="Eukaryota"/>
</dbReference>
<proteinExistence type="inferred from homology"/>
<evidence type="ECO:0000313" key="2">
    <source>
        <dbReference type="EMBL" id="EPY51403.1"/>
    </source>
</evidence>
<dbReference type="OrthoDB" id="10265310at2759"/>
<dbReference type="OMA" id="FHCDEVV"/>
<keyword evidence="3" id="KW-1185">Reference proteome</keyword>
<dbReference type="HOGENOM" id="CLU_051576_0_0_1"/>
<gene>
    <name evidence="2" type="ORF">SPOG_02574</name>
</gene>
<dbReference type="GO" id="GO:0000785">
    <property type="term" value="C:chromatin"/>
    <property type="evidence" value="ECO:0007669"/>
    <property type="project" value="EnsemblFungi"/>
</dbReference>
<name>S9VUF2_SCHCR</name>
<dbReference type="PANTHER" id="PTHR11215:SF1">
    <property type="entry name" value="MYG1 EXONUCLEASE"/>
    <property type="match status" value="1"/>
</dbReference>
<evidence type="ECO:0000256" key="1">
    <source>
        <dbReference type="ARBA" id="ARBA00010105"/>
    </source>
</evidence>
<dbReference type="STRING" id="653667.S9VUF2"/>
<accession>S9VUF2</accession>
<reference evidence="2 3" key="1">
    <citation type="journal article" date="2011" name="Science">
        <title>Comparative functional genomics of the fission yeasts.</title>
        <authorList>
            <person name="Rhind N."/>
            <person name="Chen Z."/>
            <person name="Yassour M."/>
            <person name="Thompson D.A."/>
            <person name="Haas B.J."/>
            <person name="Habib N."/>
            <person name="Wapinski I."/>
            <person name="Roy S."/>
            <person name="Lin M.F."/>
            <person name="Heiman D.I."/>
            <person name="Young S.K."/>
            <person name="Furuya K."/>
            <person name="Guo Y."/>
            <person name="Pidoux A."/>
            <person name="Chen H.M."/>
            <person name="Robbertse B."/>
            <person name="Goldberg J.M."/>
            <person name="Aoki K."/>
            <person name="Bayne E.H."/>
            <person name="Berlin A.M."/>
            <person name="Desjardins C.A."/>
            <person name="Dobbs E."/>
            <person name="Dukaj L."/>
            <person name="Fan L."/>
            <person name="FitzGerald M.G."/>
            <person name="French C."/>
            <person name="Gujja S."/>
            <person name="Hansen K."/>
            <person name="Keifenheim D."/>
            <person name="Levin J.Z."/>
            <person name="Mosher R.A."/>
            <person name="Mueller C.A."/>
            <person name="Pfiffner J."/>
            <person name="Priest M."/>
            <person name="Russ C."/>
            <person name="Smialowska A."/>
            <person name="Swoboda P."/>
            <person name="Sykes S.M."/>
            <person name="Vaughn M."/>
            <person name="Vengrova S."/>
            <person name="Yoder R."/>
            <person name="Zeng Q."/>
            <person name="Allshire R."/>
            <person name="Baulcombe D."/>
            <person name="Birren B.W."/>
            <person name="Brown W."/>
            <person name="Ekwall K."/>
            <person name="Kellis M."/>
            <person name="Leatherwood J."/>
            <person name="Levin H."/>
            <person name="Margalit H."/>
            <person name="Martienssen R."/>
            <person name="Nieduszynski C.A."/>
            <person name="Spatafora J.W."/>
            <person name="Friedman N."/>
            <person name="Dalgaard J.Z."/>
            <person name="Baumann P."/>
            <person name="Niki H."/>
            <person name="Regev A."/>
            <person name="Nusbaum C."/>
        </authorList>
    </citation>
    <scope>NUCLEOTIDE SEQUENCE [LARGE SCALE GENOMIC DNA]</scope>
    <source>
        <strain evidence="3">OY26 / ATCC MYA-4695 / CBS 11777 / NBRC 106824 / NRRL Y48691</strain>
    </source>
</reference>
<evidence type="ECO:0000313" key="3">
    <source>
        <dbReference type="Proteomes" id="UP000015464"/>
    </source>
</evidence>
<dbReference type="GO" id="GO:1901857">
    <property type="term" value="P:positive regulation of cellular respiration"/>
    <property type="evidence" value="ECO:0007669"/>
    <property type="project" value="EnsemblFungi"/>
</dbReference>
<dbReference type="AlphaFoldDB" id="S9VUF2"/>
<dbReference type="GeneID" id="25036897"/>
<dbReference type="EMBL" id="KE546991">
    <property type="protein sequence ID" value="EPY51403.1"/>
    <property type="molecule type" value="Genomic_DNA"/>
</dbReference>
<dbReference type="Proteomes" id="UP000015464">
    <property type="component" value="Unassembled WGS sequence"/>
</dbReference>
<protein>
    <submittedName>
        <fullName evidence="2">Eukaryotic protein</fullName>
    </submittedName>
</protein>
<dbReference type="PANTHER" id="PTHR11215">
    <property type="entry name" value="METAL DEPENDENT HYDROLASE - RELATED"/>
    <property type="match status" value="1"/>
</dbReference>
<sequence length="322" mass="36254">MMSSLKTIATHNGAFHADEALAVYMLRSIETYRNAKVVRSRDPQLLDSCDIVVDVGGKYDGVKYFDHHQREFSDTFSSNYKTRLSSAGLVYKHFGKEVISSVLAGKQLSQEDLDILYEKIYTSFIEGLDANDNGISPFPADLTPTFKAAMSLPEMVSTYIPSWNSEKQDEESFLECFHKASEFIGNWFVRTVNHYASSWLPAKSLAREAVLKAKDSSILIMDKFFPWKSHLYDIEKELNIEGQFKYAIYSDGKGWRVQAVAIDPTSFTSRLPLPEPWRGVRDEKLSELTGISNCIFVHASGFIGGNATFEGALEMAKRALAF</sequence>